<feature type="region of interest" description="Disordered" evidence="5">
    <location>
        <begin position="1"/>
        <end position="32"/>
    </location>
</feature>
<dbReference type="Pfam" id="PF25873">
    <property type="entry name" value="WHD_MalT"/>
    <property type="match status" value="1"/>
</dbReference>
<dbReference type="PANTHER" id="PTHR44688:SF16">
    <property type="entry name" value="DNA-BINDING TRANSCRIPTIONAL ACTIVATOR DEVR_DOSR"/>
    <property type="match status" value="1"/>
</dbReference>
<dbReference type="OrthoDB" id="1123107at2"/>
<dbReference type="PROSITE" id="PS50043">
    <property type="entry name" value="HTH_LUXR_2"/>
    <property type="match status" value="1"/>
</dbReference>
<evidence type="ECO:0000313" key="8">
    <source>
        <dbReference type="Proteomes" id="UP000003704"/>
    </source>
</evidence>
<evidence type="ECO:0000256" key="3">
    <source>
        <dbReference type="ARBA" id="ARBA00023125"/>
    </source>
</evidence>
<keyword evidence="2" id="KW-0805">Transcription regulation</keyword>
<protein>
    <recommendedName>
        <fullName evidence="6">HTH luxR-type domain-containing protein</fullName>
    </recommendedName>
</protein>
<keyword evidence="1" id="KW-0677">Repeat</keyword>
<dbReference type="Gene3D" id="1.10.10.10">
    <property type="entry name" value="Winged helix-like DNA-binding domain superfamily/Winged helix DNA-binding domain"/>
    <property type="match status" value="1"/>
</dbReference>
<dbReference type="InterPro" id="IPR027417">
    <property type="entry name" value="P-loop_NTPase"/>
</dbReference>
<dbReference type="InterPro" id="IPR011990">
    <property type="entry name" value="TPR-like_helical_dom_sf"/>
</dbReference>
<name>I7ZG41_9GAMM</name>
<dbReference type="InterPro" id="IPR056884">
    <property type="entry name" value="NPHP3-like_N"/>
</dbReference>
<dbReference type="InterPro" id="IPR036388">
    <property type="entry name" value="WH-like_DNA-bd_sf"/>
</dbReference>
<gene>
    <name evidence="7" type="ORF">WQQ_10110</name>
</gene>
<dbReference type="CDD" id="cd06170">
    <property type="entry name" value="LuxR_C_like"/>
    <property type="match status" value="1"/>
</dbReference>
<dbReference type="EMBL" id="AKGD01000001">
    <property type="protein sequence ID" value="EIT70874.1"/>
    <property type="molecule type" value="Genomic_DNA"/>
</dbReference>
<dbReference type="Proteomes" id="UP000003704">
    <property type="component" value="Unassembled WGS sequence"/>
</dbReference>
<dbReference type="SMART" id="SM00421">
    <property type="entry name" value="HTH_LUXR"/>
    <property type="match status" value="1"/>
</dbReference>
<evidence type="ECO:0000313" key="7">
    <source>
        <dbReference type="EMBL" id="EIT70874.1"/>
    </source>
</evidence>
<evidence type="ECO:0000259" key="6">
    <source>
        <dbReference type="PROSITE" id="PS50043"/>
    </source>
</evidence>
<sequence length="921" mass="102449">MNKLSRLAAPASHDPSSGLPNEPSGGTSGPYTGRYTSLVPAMMSQRILREDILSRVFDAAFEPIVVLQAPAGHGKSTALQQIRSESTSRGIRCGWLSLDESDNDSTRHATHLQKLLAQIFDARGQVALGHLEAGAAASRHQERSDWFVEKLDGDKSPITLFVDEFEVLSNRAILSFWRDFLLKLPAHVRVFIASRTLPDIGIPRLTVANRVLVLHAADLSFSLDEVQRFFSSAGILSMQDGDLEAVHRCTEGWPAAIQLFRLGLSRRLPSDALRRIDQYRPRELADYLTECVLEGLSPDTMRFLERTCILNRLGAQVCNALTGRSDSMQQLLRLEKLGLFVSPLDDHHVWFRYHTLLATHLREQLLNQHHAKFRSLHRQASDWFYQNGLFEDAMHHAVAASDYSLAADIFETWSERLVSDGEMTIAERWLDCIPQAEVIRRPLLKRRMAWALMFLNQRNKLFSLMGSDDPSDWYADSDSLQDLPVVAIAAVCTDDMAKAFSSVEKVSSLSGASDRFNNFELAAAANLDAYRQLVIGDFKQSEVRITAARTFNKLANASFTSGYTDCVKGVTLLMHGQTQAALDLLRNSLASQRRALDMPFATAPLAACYIWALYVTDDLDTVQLVLSEYREMLLKCAIPDFFAVGVLSAARCLRALHRDAEAHTLLSEAEVLCVQGRWPRIASLIRRERLFGATGSAAPKHGVLSDGPQHRFGIADHWMPCGELAMDPQLGYIRQAIRTKRFEEAAAEIARLHELHSESMFISTQLGFGKALLLEARGLAMPAARQFSTALKMAHECGYMRMVIDEGKSIRHLLEGFLASTQAIGDTAIRRFATDALARIQGGGPSAGLAVSNVAPDLAAFSEREREIIECLRQRMSNREIADATSISENTVKFHLKKIFGKLGINRRSEAFAVISGIRSD</sequence>
<feature type="domain" description="HTH luxR-type" evidence="6">
    <location>
        <begin position="854"/>
        <end position="919"/>
    </location>
</feature>
<keyword evidence="4" id="KW-0804">Transcription</keyword>
<evidence type="ECO:0000256" key="1">
    <source>
        <dbReference type="ARBA" id="ARBA00022737"/>
    </source>
</evidence>
<keyword evidence="3" id="KW-0238">DNA-binding</keyword>
<dbReference type="SUPFAM" id="SSF52540">
    <property type="entry name" value="P-loop containing nucleoside triphosphate hydrolases"/>
    <property type="match status" value="1"/>
</dbReference>
<dbReference type="Pfam" id="PF00196">
    <property type="entry name" value="GerE"/>
    <property type="match status" value="1"/>
</dbReference>
<organism evidence="7 8">
    <name type="scientific">Hydrocarboniphaga effusa AP103</name>
    <dbReference type="NCBI Taxonomy" id="1172194"/>
    <lineage>
        <taxon>Bacteria</taxon>
        <taxon>Pseudomonadati</taxon>
        <taxon>Pseudomonadota</taxon>
        <taxon>Gammaproteobacteria</taxon>
        <taxon>Nevskiales</taxon>
        <taxon>Nevskiaceae</taxon>
        <taxon>Hydrocarboniphaga</taxon>
    </lineage>
</organism>
<dbReference type="Gene3D" id="1.25.40.10">
    <property type="entry name" value="Tetratricopeptide repeat domain"/>
    <property type="match status" value="1"/>
</dbReference>
<dbReference type="PANTHER" id="PTHR44688">
    <property type="entry name" value="DNA-BINDING TRANSCRIPTIONAL ACTIVATOR DEVR_DOSR"/>
    <property type="match status" value="1"/>
</dbReference>
<dbReference type="InterPro" id="IPR059106">
    <property type="entry name" value="WHD_MalT"/>
</dbReference>
<evidence type="ECO:0000256" key="5">
    <source>
        <dbReference type="SAM" id="MobiDB-lite"/>
    </source>
</evidence>
<keyword evidence="8" id="KW-1185">Reference proteome</keyword>
<dbReference type="STRING" id="1172194.WQQ_10110"/>
<evidence type="ECO:0000256" key="2">
    <source>
        <dbReference type="ARBA" id="ARBA00023015"/>
    </source>
</evidence>
<dbReference type="PRINTS" id="PR00038">
    <property type="entry name" value="HTHLUXR"/>
</dbReference>
<dbReference type="SUPFAM" id="SSF46894">
    <property type="entry name" value="C-terminal effector domain of the bipartite response regulators"/>
    <property type="match status" value="1"/>
</dbReference>
<dbReference type="InterPro" id="IPR000792">
    <property type="entry name" value="Tscrpt_reg_LuxR_C"/>
</dbReference>
<dbReference type="AlphaFoldDB" id="I7ZG41"/>
<dbReference type="GO" id="GO:0006355">
    <property type="term" value="P:regulation of DNA-templated transcription"/>
    <property type="evidence" value="ECO:0007669"/>
    <property type="project" value="InterPro"/>
</dbReference>
<dbReference type="InterPro" id="IPR016032">
    <property type="entry name" value="Sig_transdc_resp-reg_C-effctor"/>
</dbReference>
<dbReference type="Pfam" id="PF24883">
    <property type="entry name" value="NPHP3_N"/>
    <property type="match status" value="1"/>
</dbReference>
<evidence type="ECO:0000256" key="4">
    <source>
        <dbReference type="ARBA" id="ARBA00023163"/>
    </source>
</evidence>
<reference evidence="7 8" key="1">
    <citation type="journal article" date="2012" name="J. Bacteriol.">
        <title>Genome Sequence of n-Alkane-Degrading Hydrocarboniphaga effusa Strain AP103T (ATCC BAA-332T).</title>
        <authorList>
            <person name="Chang H.K."/>
            <person name="Zylstra G.J."/>
            <person name="Chae J.C."/>
        </authorList>
    </citation>
    <scope>NUCLEOTIDE SEQUENCE [LARGE SCALE GENOMIC DNA]</scope>
    <source>
        <strain evidence="7 8">AP103</strain>
    </source>
</reference>
<comment type="caution">
    <text evidence="7">The sequence shown here is derived from an EMBL/GenBank/DDBJ whole genome shotgun (WGS) entry which is preliminary data.</text>
</comment>
<proteinExistence type="predicted"/>
<accession>I7ZG41</accession>
<dbReference type="GO" id="GO:0003677">
    <property type="term" value="F:DNA binding"/>
    <property type="evidence" value="ECO:0007669"/>
    <property type="project" value="UniProtKB-KW"/>
</dbReference>